<dbReference type="PANTHER" id="PTHR13353:SF5">
    <property type="entry name" value="TRANSMEMBRANE PROTEIN 19"/>
    <property type="match status" value="1"/>
</dbReference>
<dbReference type="GO" id="GO:0016020">
    <property type="term" value="C:membrane"/>
    <property type="evidence" value="ECO:0007669"/>
    <property type="project" value="UniProtKB-SubCell"/>
</dbReference>
<evidence type="ECO:0000256" key="4">
    <source>
        <dbReference type="ARBA" id="ARBA00022989"/>
    </source>
</evidence>
<name>A0AAU7CVL1_9BACT</name>
<feature type="transmembrane region" description="Helical" evidence="6">
    <location>
        <begin position="191"/>
        <end position="210"/>
    </location>
</feature>
<feature type="transmembrane region" description="Helical" evidence="6">
    <location>
        <begin position="93"/>
        <end position="112"/>
    </location>
</feature>
<comment type="subcellular location">
    <subcellularLocation>
        <location evidence="1">Membrane</location>
        <topology evidence="1">Multi-pass membrane protein</topology>
    </subcellularLocation>
</comment>
<accession>A0AAU7CVL1</accession>
<evidence type="ECO:0000313" key="7">
    <source>
        <dbReference type="EMBL" id="XBH09135.1"/>
    </source>
</evidence>
<evidence type="ECO:0000256" key="3">
    <source>
        <dbReference type="ARBA" id="ARBA00022692"/>
    </source>
</evidence>
<gene>
    <name evidence="7" type="ORF">P4G45_11640</name>
</gene>
<keyword evidence="4 6" id="KW-1133">Transmembrane helix</keyword>
<feature type="transmembrane region" description="Helical" evidence="6">
    <location>
        <begin position="48"/>
        <end position="65"/>
    </location>
</feature>
<dbReference type="EMBL" id="CP121194">
    <property type="protein sequence ID" value="XBH09135.1"/>
    <property type="molecule type" value="Genomic_DNA"/>
</dbReference>
<sequence>MQKMEAQKTIPSRRDEQQSAALVWIVTPLLATGAAYAPVHAAARSSSLTPWIMPLLLSAAFAVLVSLLKAATWPAAAIGFLVCTILAQQPGFGALLALVVLFLLTFAATRFGRSKKELQRLAEGRSGRRAAQIVANLGVAALCASMGWYAGCIAALSEAAADTVSSEIGQAVGGQAWLITSLRRVPGGTDGGISVAGTATGVAAAALVVAAGTMHPAFRPDALLIFAAACAGLLFDSVLGATVERIGWLGNDLVNFSSTLFAAMIAVMWLLFRGRIL</sequence>
<dbReference type="InterPro" id="IPR002794">
    <property type="entry name" value="DUF92_TMEM19"/>
</dbReference>
<reference evidence="7" key="1">
    <citation type="submission" date="2023-03" db="EMBL/GenBank/DDBJ databases">
        <title>Edaphobacter sp.</title>
        <authorList>
            <person name="Huber K.J."/>
            <person name="Papendorf J."/>
            <person name="Pilke C."/>
            <person name="Bunk B."/>
            <person name="Sproeer C."/>
            <person name="Pester M."/>
        </authorList>
    </citation>
    <scope>NUCLEOTIDE SEQUENCE</scope>
    <source>
        <strain evidence="7">DSM 109919</strain>
    </source>
</reference>
<feature type="transmembrane region" description="Helical" evidence="6">
    <location>
        <begin position="222"/>
        <end position="241"/>
    </location>
</feature>
<comment type="similarity">
    <text evidence="2">Belongs to the TMEM19 family.</text>
</comment>
<proteinExistence type="inferred from homology"/>
<feature type="transmembrane region" description="Helical" evidence="6">
    <location>
        <begin position="70"/>
        <end position="87"/>
    </location>
</feature>
<evidence type="ECO:0000256" key="6">
    <source>
        <dbReference type="SAM" id="Phobius"/>
    </source>
</evidence>
<feature type="transmembrane region" description="Helical" evidence="6">
    <location>
        <begin position="133"/>
        <end position="156"/>
    </location>
</feature>
<evidence type="ECO:0000256" key="2">
    <source>
        <dbReference type="ARBA" id="ARBA00009012"/>
    </source>
</evidence>
<feature type="transmembrane region" description="Helical" evidence="6">
    <location>
        <begin position="21"/>
        <end position="42"/>
    </location>
</feature>
<keyword evidence="5 6" id="KW-0472">Membrane</keyword>
<protein>
    <submittedName>
        <fullName evidence="7">DUF92 domain-containing protein</fullName>
    </submittedName>
</protein>
<evidence type="ECO:0000256" key="1">
    <source>
        <dbReference type="ARBA" id="ARBA00004141"/>
    </source>
</evidence>
<dbReference type="AlphaFoldDB" id="A0AAU7CVL1"/>
<organism evidence="7">
    <name type="scientific">Edaphobacter paludis</name>
    <dbReference type="NCBI Taxonomy" id="3035702"/>
    <lineage>
        <taxon>Bacteria</taxon>
        <taxon>Pseudomonadati</taxon>
        <taxon>Acidobacteriota</taxon>
        <taxon>Terriglobia</taxon>
        <taxon>Terriglobales</taxon>
        <taxon>Acidobacteriaceae</taxon>
        <taxon>Edaphobacter</taxon>
    </lineage>
</organism>
<dbReference type="KEGG" id="epl:P4G45_11640"/>
<dbReference type="PANTHER" id="PTHR13353">
    <property type="entry name" value="TRANSMEMBRANE PROTEIN 19"/>
    <property type="match status" value="1"/>
</dbReference>
<keyword evidence="3 6" id="KW-0812">Transmembrane</keyword>
<dbReference type="RefSeq" id="WP_348266645.1">
    <property type="nucleotide sequence ID" value="NZ_CP121194.1"/>
</dbReference>
<dbReference type="Pfam" id="PF01940">
    <property type="entry name" value="DUF92"/>
    <property type="match status" value="1"/>
</dbReference>
<feature type="transmembrane region" description="Helical" evidence="6">
    <location>
        <begin position="253"/>
        <end position="272"/>
    </location>
</feature>
<evidence type="ECO:0000256" key="5">
    <source>
        <dbReference type="ARBA" id="ARBA00023136"/>
    </source>
</evidence>